<dbReference type="Proteomes" id="UP000265566">
    <property type="component" value="Chromosome 6"/>
</dbReference>
<keyword evidence="1" id="KW-1133">Transmembrane helix</keyword>
<keyword evidence="1" id="KW-0472">Membrane</keyword>
<evidence type="ECO:0008006" key="3">
    <source>
        <dbReference type="Google" id="ProtNLM"/>
    </source>
</evidence>
<dbReference type="AlphaFoldDB" id="A0A396HD48"/>
<gene>
    <name evidence="2" type="ORF">MtrunA17_Chr6g0458581</name>
</gene>
<dbReference type="EMBL" id="PSQE01000006">
    <property type="protein sequence ID" value="RHN50543.1"/>
    <property type="molecule type" value="Genomic_DNA"/>
</dbReference>
<reference evidence="2" key="1">
    <citation type="journal article" date="2018" name="Nat. Plants">
        <title>Whole-genome landscape of Medicago truncatula symbiotic genes.</title>
        <authorList>
            <person name="Pecrix Y."/>
            <person name="Gamas P."/>
            <person name="Carrere S."/>
        </authorList>
    </citation>
    <scope>NUCLEOTIDE SEQUENCE</scope>
    <source>
        <tissue evidence="2">Leaves</tissue>
    </source>
</reference>
<dbReference type="Gramene" id="rna34840">
    <property type="protein sequence ID" value="RHN50543.1"/>
    <property type="gene ID" value="gene34840"/>
</dbReference>
<organism evidence="2">
    <name type="scientific">Medicago truncatula</name>
    <name type="common">Barrel medic</name>
    <name type="synonym">Medicago tribuloides</name>
    <dbReference type="NCBI Taxonomy" id="3880"/>
    <lineage>
        <taxon>Eukaryota</taxon>
        <taxon>Viridiplantae</taxon>
        <taxon>Streptophyta</taxon>
        <taxon>Embryophyta</taxon>
        <taxon>Tracheophyta</taxon>
        <taxon>Spermatophyta</taxon>
        <taxon>Magnoliopsida</taxon>
        <taxon>eudicotyledons</taxon>
        <taxon>Gunneridae</taxon>
        <taxon>Pentapetalae</taxon>
        <taxon>rosids</taxon>
        <taxon>fabids</taxon>
        <taxon>Fabales</taxon>
        <taxon>Fabaceae</taxon>
        <taxon>Papilionoideae</taxon>
        <taxon>50 kb inversion clade</taxon>
        <taxon>NPAAA clade</taxon>
        <taxon>Hologalegina</taxon>
        <taxon>IRL clade</taxon>
        <taxon>Trifolieae</taxon>
        <taxon>Medicago</taxon>
    </lineage>
</organism>
<accession>A0A396HD48</accession>
<name>A0A396HD48_MEDTR</name>
<keyword evidence="1" id="KW-0812">Transmembrane</keyword>
<evidence type="ECO:0000256" key="1">
    <source>
        <dbReference type="SAM" id="Phobius"/>
    </source>
</evidence>
<feature type="transmembrane region" description="Helical" evidence="1">
    <location>
        <begin position="99"/>
        <end position="119"/>
    </location>
</feature>
<proteinExistence type="predicted"/>
<sequence>MWLWYSNHFDDSYKRETYRKTVLEMSILDGTYENMKDTCNMFIWADEVEEIDDTDEIEDVDDAGGKDVSVIALGIAEEARRKNVKLYTRFNQERLKGKVTLTLLIVSLIINLVLVMKLMF</sequence>
<evidence type="ECO:0000313" key="2">
    <source>
        <dbReference type="EMBL" id="RHN50543.1"/>
    </source>
</evidence>
<comment type="caution">
    <text evidence="2">The sequence shown here is derived from an EMBL/GenBank/DDBJ whole genome shotgun (WGS) entry which is preliminary data.</text>
</comment>
<protein>
    <recommendedName>
        <fullName evidence="3">Transmembrane protein</fullName>
    </recommendedName>
</protein>